<proteinExistence type="predicted"/>
<sequence>MELLLKIALLSAVCTLVTHAVPIPDSWVERGQLKIAGEPDMRVNYELLDSNFQDDKVTLIYRVSMVGGSDDKSGPEASRHQDTNANTLVKRASDDREIELSLRADQFLESNSNRYSRAVSQSEAEEPLEQLILMGNGFDNLWRNAEND</sequence>
<dbReference type="AlphaFoldDB" id="A0A085M2P4"/>
<gene>
    <name evidence="3" type="ORF">M513_07703</name>
</gene>
<evidence type="ECO:0000313" key="3">
    <source>
        <dbReference type="EMBL" id="KFD51490.1"/>
    </source>
</evidence>
<feature type="compositionally biased region" description="Basic and acidic residues" evidence="1">
    <location>
        <begin position="69"/>
        <end position="82"/>
    </location>
</feature>
<organism evidence="3 4">
    <name type="scientific">Trichuris suis</name>
    <name type="common">pig whipworm</name>
    <dbReference type="NCBI Taxonomy" id="68888"/>
    <lineage>
        <taxon>Eukaryota</taxon>
        <taxon>Metazoa</taxon>
        <taxon>Ecdysozoa</taxon>
        <taxon>Nematoda</taxon>
        <taxon>Enoplea</taxon>
        <taxon>Dorylaimia</taxon>
        <taxon>Trichinellida</taxon>
        <taxon>Trichuridae</taxon>
        <taxon>Trichuris</taxon>
    </lineage>
</organism>
<evidence type="ECO:0000256" key="2">
    <source>
        <dbReference type="SAM" id="SignalP"/>
    </source>
</evidence>
<keyword evidence="4" id="KW-1185">Reference proteome</keyword>
<feature type="region of interest" description="Disordered" evidence="1">
    <location>
        <begin position="68"/>
        <end position="90"/>
    </location>
</feature>
<name>A0A085M2P4_9BILA</name>
<protein>
    <submittedName>
        <fullName evidence="3">Uncharacterized protein</fullName>
    </submittedName>
</protein>
<evidence type="ECO:0000256" key="1">
    <source>
        <dbReference type="SAM" id="MobiDB-lite"/>
    </source>
</evidence>
<feature type="chain" id="PRO_5001794918" evidence="2">
    <location>
        <begin position="21"/>
        <end position="148"/>
    </location>
</feature>
<dbReference type="Proteomes" id="UP000030764">
    <property type="component" value="Unassembled WGS sequence"/>
</dbReference>
<feature type="signal peptide" evidence="2">
    <location>
        <begin position="1"/>
        <end position="20"/>
    </location>
</feature>
<keyword evidence="2" id="KW-0732">Signal</keyword>
<dbReference type="EMBL" id="KL363239">
    <property type="protein sequence ID" value="KFD51490.1"/>
    <property type="molecule type" value="Genomic_DNA"/>
</dbReference>
<reference evidence="3 4" key="1">
    <citation type="journal article" date="2014" name="Nat. Genet.">
        <title>Genome and transcriptome of the porcine whipworm Trichuris suis.</title>
        <authorList>
            <person name="Jex A.R."/>
            <person name="Nejsum P."/>
            <person name="Schwarz E.M."/>
            <person name="Hu L."/>
            <person name="Young N.D."/>
            <person name="Hall R.S."/>
            <person name="Korhonen P.K."/>
            <person name="Liao S."/>
            <person name="Thamsborg S."/>
            <person name="Xia J."/>
            <person name="Xu P."/>
            <person name="Wang S."/>
            <person name="Scheerlinck J.P."/>
            <person name="Hofmann A."/>
            <person name="Sternberg P.W."/>
            <person name="Wang J."/>
            <person name="Gasser R.B."/>
        </authorList>
    </citation>
    <scope>NUCLEOTIDE SEQUENCE [LARGE SCALE GENOMIC DNA]</scope>
    <source>
        <strain evidence="3">DCEP-RM93M</strain>
    </source>
</reference>
<accession>A0A085M2P4</accession>
<evidence type="ECO:0000313" key="4">
    <source>
        <dbReference type="Proteomes" id="UP000030764"/>
    </source>
</evidence>